<dbReference type="EMBL" id="BSXS01005062">
    <property type="protein sequence ID" value="GME83880.1"/>
    <property type="molecule type" value="Genomic_DNA"/>
</dbReference>
<protein>
    <submittedName>
        <fullName evidence="1">Unnamed protein product</fullName>
    </submittedName>
</protein>
<name>A0ACB5T8Z7_AMBMO</name>
<proteinExistence type="predicted"/>
<gene>
    <name evidence="1" type="ORF">Amon02_000647000</name>
</gene>
<organism evidence="1 2">
    <name type="scientific">Ambrosiozyma monospora</name>
    <name type="common">Yeast</name>
    <name type="synonym">Endomycopsis monosporus</name>
    <dbReference type="NCBI Taxonomy" id="43982"/>
    <lineage>
        <taxon>Eukaryota</taxon>
        <taxon>Fungi</taxon>
        <taxon>Dikarya</taxon>
        <taxon>Ascomycota</taxon>
        <taxon>Saccharomycotina</taxon>
        <taxon>Pichiomycetes</taxon>
        <taxon>Pichiales</taxon>
        <taxon>Pichiaceae</taxon>
        <taxon>Ambrosiozyma</taxon>
    </lineage>
</organism>
<comment type="caution">
    <text evidence="1">The sequence shown here is derived from an EMBL/GenBank/DDBJ whole genome shotgun (WGS) entry which is preliminary data.</text>
</comment>
<accession>A0ACB5T8Z7</accession>
<reference evidence="1" key="1">
    <citation type="submission" date="2023-04" db="EMBL/GenBank/DDBJ databases">
        <title>Ambrosiozyma monospora NBRC 10751.</title>
        <authorList>
            <person name="Ichikawa N."/>
            <person name="Sato H."/>
            <person name="Tonouchi N."/>
        </authorList>
    </citation>
    <scope>NUCLEOTIDE SEQUENCE</scope>
    <source>
        <strain evidence="1">NBRC 10751</strain>
    </source>
</reference>
<evidence type="ECO:0000313" key="2">
    <source>
        <dbReference type="Proteomes" id="UP001165064"/>
    </source>
</evidence>
<sequence length="143" mass="16277">MDELNPTINYILSESPFHPDDIANLDQLAYQSANSMHRWYLKPLWRLMGVTKFDLYYHYVIWFYERQRYRRTSAGEHGNNGNGDSDADGNVNSNSNSNSGSGSGSGSGSRSNGRRHDDNNDVNNENENESETRDRNQALNILV</sequence>
<keyword evidence="2" id="KW-1185">Reference proteome</keyword>
<dbReference type="Proteomes" id="UP001165064">
    <property type="component" value="Unassembled WGS sequence"/>
</dbReference>
<evidence type="ECO:0000313" key="1">
    <source>
        <dbReference type="EMBL" id="GME83880.1"/>
    </source>
</evidence>